<dbReference type="Proteomes" id="UP000515312">
    <property type="component" value="Chromosome"/>
</dbReference>
<dbReference type="EMBL" id="CP060394">
    <property type="protein sequence ID" value="QNI35031.1"/>
    <property type="molecule type" value="Genomic_DNA"/>
</dbReference>
<dbReference type="Pfam" id="PF13508">
    <property type="entry name" value="Acetyltransf_7"/>
    <property type="match status" value="1"/>
</dbReference>
<dbReference type="InterPro" id="IPR050832">
    <property type="entry name" value="Bact_Acetyltransf"/>
</dbReference>
<evidence type="ECO:0000259" key="3">
    <source>
        <dbReference type="PROSITE" id="PS51186"/>
    </source>
</evidence>
<protein>
    <submittedName>
        <fullName evidence="4">GNAT family N-acetyltransferase</fullName>
    </submittedName>
</protein>
<evidence type="ECO:0000313" key="4">
    <source>
        <dbReference type="EMBL" id="QNI35031.1"/>
    </source>
</evidence>
<sequence length="99" mass="10981">MLCGHFNQGLLVAVGGLNCDPFAANPEIGRIRRVYVKQAWRNQGIGRALVTTLLAEARKHFRIVRLRAETSDAARMYEQIGFAPIANPDATHSITFDSK</sequence>
<dbReference type="KEGG" id="adin:H7849_16345"/>
<keyword evidence="5" id="KW-1185">Reference proteome</keyword>
<accession>A0A7G8BR61</accession>
<gene>
    <name evidence="4" type="ORF">H7849_16345</name>
</gene>
<dbReference type="CDD" id="cd04301">
    <property type="entry name" value="NAT_SF"/>
    <property type="match status" value="1"/>
</dbReference>
<reference evidence="4 5" key="1">
    <citation type="submission" date="2020-08" db="EMBL/GenBank/DDBJ databases">
        <title>Edaphobacter telluris sp. nov. and Acidobacterium dinghuensis sp. nov., two acidobacteria isolated from forest soil.</title>
        <authorList>
            <person name="Fu J."/>
            <person name="Qiu L."/>
        </authorList>
    </citation>
    <scope>NUCLEOTIDE SEQUENCE [LARGE SCALE GENOMIC DNA]</scope>
    <source>
        <strain evidence="4">4Y35</strain>
    </source>
</reference>
<evidence type="ECO:0000256" key="1">
    <source>
        <dbReference type="ARBA" id="ARBA00022679"/>
    </source>
</evidence>
<evidence type="ECO:0000313" key="5">
    <source>
        <dbReference type="Proteomes" id="UP000515312"/>
    </source>
</evidence>
<proteinExistence type="predicted"/>
<organism evidence="4 5">
    <name type="scientific">Alloacidobacterium dinghuense</name>
    <dbReference type="NCBI Taxonomy" id="2763107"/>
    <lineage>
        <taxon>Bacteria</taxon>
        <taxon>Pseudomonadati</taxon>
        <taxon>Acidobacteriota</taxon>
        <taxon>Terriglobia</taxon>
        <taxon>Terriglobales</taxon>
        <taxon>Acidobacteriaceae</taxon>
        <taxon>Alloacidobacterium</taxon>
    </lineage>
</organism>
<dbReference type="SUPFAM" id="SSF55729">
    <property type="entry name" value="Acyl-CoA N-acyltransferases (Nat)"/>
    <property type="match status" value="1"/>
</dbReference>
<name>A0A7G8BR61_9BACT</name>
<dbReference type="PROSITE" id="PS51186">
    <property type="entry name" value="GNAT"/>
    <property type="match status" value="1"/>
</dbReference>
<dbReference type="InterPro" id="IPR016181">
    <property type="entry name" value="Acyl_CoA_acyltransferase"/>
</dbReference>
<evidence type="ECO:0000256" key="2">
    <source>
        <dbReference type="ARBA" id="ARBA00023315"/>
    </source>
</evidence>
<keyword evidence="2" id="KW-0012">Acyltransferase</keyword>
<feature type="domain" description="N-acetyltransferase" evidence="3">
    <location>
        <begin position="1"/>
        <end position="97"/>
    </location>
</feature>
<dbReference type="Gene3D" id="3.40.630.30">
    <property type="match status" value="1"/>
</dbReference>
<dbReference type="AlphaFoldDB" id="A0A7G8BR61"/>
<dbReference type="PANTHER" id="PTHR43877">
    <property type="entry name" value="AMINOALKYLPHOSPHONATE N-ACETYLTRANSFERASE-RELATED-RELATED"/>
    <property type="match status" value="1"/>
</dbReference>
<dbReference type="InterPro" id="IPR000182">
    <property type="entry name" value="GNAT_dom"/>
</dbReference>
<dbReference type="GO" id="GO:0016747">
    <property type="term" value="F:acyltransferase activity, transferring groups other than amino-acyl groups"/>
    <property type="evidence" value="ECO:0007669"/>
    <property type="project" value="InterPro"/>
</dbReference>
<keyword evidence="1 4" id="KW-0808">Transferase</keyword>